<evidence type="ECO:0000259" key="7">
    <source>
        <dbReference type="Pfam" id="PF02706"/>
    </source>
</evidence>
<protein>
    <submittedName>
        <fullName evidence="9">Hypothetical membrane protein</fullName>
    </submittedName>
</protein>
<keyword evidence="2" id="KW-1003">Cell membrane</keyword>
<keyword evidence="3 6" id="KW-0812">Transmembrane</keyword>
<dbReference type="PANTHER" id="PTHR32309:SF13">
    <property type="entry name" value="FERRIC ENTEROBACTIN TRANSPORT PROTEIN FEPE"/>
    <property type="match status" value="1"/>
</dbReference>
<keyword evidence="5 6" id="KW-0472">Membrane</keyword>
<dbReference type="OrthoDB" id="8884120at2"/>
<dbReference type="InterPro" id="IPR032807">
    <property type="entry name" value="GNVR"/>
</dbReference>
<evidence type="ECO:0000313" key="10">
    <source>
        <dbReference type="Proteomes" id="UP000001933"/>
    </source>
</evidence>
<dbReference type="KEGG" id="sat:SYN_03766"/>
<evidence type="ECO:0000256" key="4">
    <source>
        <dbReference type="ARBA" id="ARBA00022989"/>
    </source>
</evidence>
<dbReference type="InterPro" id="IPR003856">
    <property type="entry name" value="LPS_length_determ_N"/>
</dbReference>
<evidence type="ECO:0000313" key="9">
    <source>
        <dbReference type="EMBL" id="ABC78465.1"/>
    </source>
</evidence>
<dbReference type="Proteomes" id="UP000001933">
    <property type="component" value="Chromosome"/>
</dbReference>
<sequence>MTEPSPYYGYPPNGLEEDEINLLDLWRVIWKRRRFIGALVVAAVFLTAAASLFMTNVYQAKAVIVPVTAKDGGGGGTLSALASQFGGLPGIALPGSASATEIVSLLKSNVLREKIVERYRLMPVLFYEQWDSGKKDWKREEGINLNPLGWLSNMAAAVQPTDAKAVSRQGEEGIPLLWDALRLLDDMVKINHNIKEQTITLTVDYEDPELAAKMAGYFLETLTDHMTAEAKRVALTNRAYLEAQLAKTADPLIRQKIYNLIAQQLETAMMTEVKENFAFKVIDPPRVPDKKIKPKRALMVMLSFVVALFLGVFSAFFLEYLEKIRNGAPGEEREIMKGEGQQ</sequence>
<feature type="domain" description="Polysaccharide chain length determinant N-terminal" evidence="7">
    <location>
        <begin position="18"/>
        <end position="116"/>
    </location>
</feature>
<dbReference type="InterPro" id="IPR050445">
    <property type="entry name" value="Bact_polysacc_biosynth/exp"/>
</dbReference>
<proteinExistence type="predicted"/>
<feature type="transmembrane region" description="Helical" evidence="6">
    <location>
        <begin position="35"/>
        <end position="54"/>
    </location>
</feature>
<dbReference type="HOGENOM" id="CLU_074107_0_0_7"/>
<dbReference type="eggNOG" id="COG3206">
    <property type="taxonomic scope" value="Bacteria"/>
</dbReference>
<name>Q2LWK4_SYNAS</name>
<dbReference type="GO" id="GO:0004713">
    <property type="term" value="F:protein tyrosine kinase activity"/>
    <property type="evidence" value="ECO:0007669"/>
    <property type="project" value="TreeGrafter"/>
</dbReference>
<evidence type="ECO:0000259" key="8">
    <source>
        <dbReference type="Pfam" id="PF13807"/>
    </source>
</evidence>
<dbReference type="EMBL" id="CP000252">
    <property type="protein sequence ID" value="ABC78465.1"/>
    <property type="molecule type" value="Genomic_DNA"/>
</dbReference>
<feature type="domain" description="Tyrosine-protein kinase G-rich" evidence="8">
    <location>
        <begin position="254"/>
        <end position="317"/>
    </location>
</feature>
<dbReference type="GO" id="GO:0005886">
    <property type="term" value="C:plasma membrane"/>
    <property type="evidence" value="ECO:0007669"/>
    <property type="project" value="UniProtKB-SubCell"/>
</dbReference>
<dbReference type="FunCoup" id="Q2LWK4">
    <property type="interactions" value="325"/>
</dbReference>
<keyword evidence="10" id="KW-1185">Reference proteome</keyword>
<gene>
    <name evidence="9" type="ORF">SYN_03766</name>
</gene>
<evidence type="ECO:0000256" key="1">
    <source>
        <dbReference type="ARBA" id="ARBA00004651"/>
    </source>
</evidence>
<dbReference type="STRING" id="56780.SYN_03766"/>
<dbReference type="AlphaFoldDB" id="Q2LWK4"/>
<organism evidence="9 10">
    <name type="scientific">Syntrophus aciditrophicus (strain SB)</name>
    <dbReference type="NCBI Taxonomy" id="56780"/>
    <lineage>
        <taxon>Bacteria</taxon>
        <taxon>Pseudomonadati</taxon>
        <taxon>Thermodesulfobacteriota</taxon>
        <taxon>Syntrophia</taxon>
        <taxon>Syntrophales</taxon>
        <taxon>Syntrophaceae</taxon>
        <taxon>Syntrophus</taxon>
    </lineage>
</organism>
<dbReference type="Pfam" id="PF02706">
    <property type="entry name" value="Wzz"/>
    <property type="match status" value="1"/>
</dbReference>
<evidence type="ECO:0000256" key="5">
    <source>
        <dbReference type="ARBA" id="ARBA00023136"/>
    </source>
</evidence>
<dbReference type="PANTHER" id="PTHR32309">
    <property type="entry name" value="TYROSINE-PROTEIN KINASE"/>
    <property type="match status" value="1"/>
</dbReference>
<evidence type="ECO:0000256" key="6">
    <source>
        <dbReference type="SAM" id="Phobius"/>
    </source>
</evidence>
<comment type="subcellular location">
    <subcellularLocation>
        <location evidence="1">Cell membrane</location>
        <topology evidence="1">Multi-pass membrane protein</topology>
    </subcellularLocation>
</comment>
<evidence type="ECO:0000256" key="2">
    <source>
        <dbReference type="ARBA" id="ARBA00022475"/>
    </source>
</evidence>
<dbReference type="Pfam" id="PF13807">
    <property type="entry name" value="GNVR"/>
    <property type="match status" value="1"/>
</dbReference>
<dbReference type="RefSeq" id="WP_011418484.1">
    <property type="nucleotide sequence ID" value="NC_007759.1"/>
</dbReference>
<dbReference type="InParanoid" id="Q2LWK4"/>
<feature type="transmembrane region" description="Helical" evidence="6">
    <location>
        <begin position="297"/>
        <end position="318"/>
    </location>
</feature>
<reference evidence="9 10" key="1">
    <citation type="journal article" date="2007" name="Proc. Natl. Acad. Sci. U.S.A.">
        <title>The genome of Syntrophus aciditrophicus: life at the thermodynamic limit of microbial growth.</title>
        <authorList>
            <person name="McInerney M.J."/>
            <person name="Rohlin L."/>
            <person name="Mouttaki H."/>
            <person name="Kim U."/>
            <person name="Krupp R.S."/>
            <person name="Rios-Hernandez L."/>
            <person name="Sieber J."/>
            <person name="Struchtemeyer C.G."/>
            <person name="Bhattacharyya A."/>
            <person name="Campbell J.W."/>
            <person name="Gunsalus R.P."/>
        </authorList>
    </citation>
    <scope>NUCLEOTIDE SEQUENCE [LARGE SCALE GENOMIC DNA]</scope>
    <source>
        <strain evidence="9 10">SB</strain>
    </source>
</reference>
<keyword evidence="4 6" id="KW-1133">Transmembrane helix</keyword>
<accession>Q2LWK4</accession>
<evidence type="ECO:0000256" key="3">
    <source>
        <dbReference type="ARBA" id="ARBA00022692"/>
    </source>
</evidence>